<sequence length="187" mass="21017">MSSIPELEVLCDRRMVVLHGEQATGEFDTSGNPDPLFATADDAIYVFSGGSHHYARFAIQLWDSAPPQSNEPWERVEYGLVTMLETPEHELWPDEPGPTVSIVDAQLQQDLTTGERKPFFLQFPSHGHYVVRGHVRGFDEATRLPEATYAHGVEQWLLQLWPTDQQPTPMPLPRTGASLPHSRLPHG</sequence>
<gene>
    <name evidence="2" type="ORF">SAMN05444320_107253</name>
</gene>
<proteinExistence type="predicted"/>
<feature type="region of interest" description="Disordered" evidence="1">
    <location>
        <begin position="164"/>
        <end position="187"/>
    </location>
</feature>
<dbReference type="STRING" id="2017.SAMN05444320_107253"/>
<dbReference type="Proteomes" id="UP000184501">
    <property type="component" value="Unassembled WGS sequence"/>
</dbReference>
<name>A0A1M5IF09_STRHI</name>
<protein>
    <submittedName>
        <fullName evidence="2">Uncharacterized protein</fullName>
    </submittedName>
</protein>
<reference evidence="2 3" key="1">
    <citation type="submission" date="2016-11" db="EMBL/GenBank/DDBJ databases">
        <authorList>
            <person name="Jaros S."/>
            <person name="Januszkiewicz K."/>
            <person name="Wedrychowicz H."/>
        </authorList>
    </citation>
    <scope>NUCLEOTIDE SEQUENCE [LARGE SCALE GENOMIC DNA]</scope>
    <source>
        <strain evidence="2 3">DSM 44523</strain>
    </source>
</reference>
<evidence type="ECO:0000256" key="1">
    <source>
        <dbReference type="SAM" id="MobiDB-lite"/>
    </source>
</evidence>
<evidence type="ECO:0000313" key="3">
    <source>
        <dbReference type="Proteomes" id="UP000184501"/>
    </source>
</evidence>
<evidence type="ECO:0000313" key="2">
    <source>
        <dbReference type="EMBL" id="SHG26831.1"/>
    </source>
</evidence>
<keyword evidence="3" id="KW-1185">Reference proteome</keyword>
<dbReference type="AlphaFoldDB" id="A0A1M5IF09"/>
<dbReference type="EMBL" id="FQVN01000007">
    <property type="protein sequence ID" value="SHG26831.1"/>
    <property type="molecule type" value="Genomic_DNA"/>
</dbReference>
<organism evidence="2 3">
    <name type="scientific">Streptoalloteichus hindustanus</name>
    <dbReference type="NCBI Taxonomy" id="2017"/>
    <lineage>
        <taxon>Bacteria</taxon>
        <taxon>Bacillati</taxon>
        <taxon>Actinomycetota</taxon>
        <taxon>Actinomycetes</taxon>
        <taxon>Pseudonocardiales</taxon>
        <taxon>Pseudonocardiaceae</taxon>
        <taxon>Streptoalloteichus</taxon>
    </lineage>
</organism>
<accession>A0A1M5IF09</accession>